<evidence type="ECO:0008006" key="3">
    <source>
        <dbReference type="Google" id="ProtNLM"/>
    </source>
</evidence>
<keyword evidence="2" id="KW-1185">Reference proteome</keyword>
<dbReference type="RefSeq" id="WP_182513701.1">
    <property type="nucleotide sequence ID" value="NZ_JACJIQ010000013.1"/>
</dbReference>
<reference evidence="1 2" key="1">
    <citation type="submission" date="2020-08" db="EMBL/GenBank/DDBJ databases">
        <title>Genomic Encyclopedia of Type Strains, Phase IV (KMG-IV): sequencing the most valuable type-strain genomes for metagenomic binning, comparative biology and taxonomic classification.</title>
        <authorList>
            <person name="Goeker M."/>
        </authorList>
    </citation>
    <scope>NUCLEOTIDE SEQUENCE [LARGE SCALE GENOMIC DNA]</scope>
    <source>
        <strain evidence="1 2">DSM 29854</strain>
    </source>
</reference>
<gene>
    <name evidence="1" type="ORF">FHS90_003232</name>
</gene>
<evidence type="ECO:0000313" key="2">
    <source>
        <dbReference type="Proteomes" id="UP000563094"/>
    </source>
</evidence>
<dbReference type="Gene3D" id="2.60.40.1120">
    <property type="entry name" value="Carboxypeptidase-like, regulatory domain"/>
    <property type="match status" value="1"/>
</dbReference>
<dbReference type="EMBL" id="JACJIQ010000013">
    <property type="protein sequence ID" value="MBA9078504.1"/>
    <property type="molecule type" value="Genomic_DNA"/>
</dbReference>
<protein>
    <recommendedName>
        <fullName evidence="3">CarboxypepD_reg-like domain-containing protein</fullName>
    </recommendedName>
</protein>
<sequence>MVDFTSMTDADVVEWFAKQKGETCGRLNPYQLNRVLQVPIPTKRGWDWKRHAAILGLSAWVSTKAVAANELPAQPIEPLTQRDYEPSSFTGTSLKPKEGKGIKGVVVSADEKEAMTGVTVYLKGTNIQIATNAKGEFSFQLPEHIDLEKQVVIFSFIGYRPKEVKLKKLLMKNAPVTLELEVAYLGGIGIQWEKPKGNVLFLDKLKHFFS</sequence>
<accession>A0A839GFS7</accession>
<dbReference type="SUPFAM" id="SSF49464">
    <property type="entry name" value="Carboxypeptidase regulatory domain-like"/>
    <property type="match status" value="1"/>
</dbReference>
<dbReference type="Proteomes" id="UP000563094">
    <property type="component" value="Unassembled WGS sequence"/>
</dbReference>
<dbReference type="InterPro" id="IPR008969">
    <property type="entry name" value="CarboxyPept-like_regulatory"/>
</dbReference>
<name>A0A839GFS7_9BACT</name>
<organism evidence="1 2">
    <name type="scientific">Rufibacter quisquiliarum</name>
    <dbReference type="NCBI Taxonomy" id="1549639"/>
    <lineage>
        <taxon>Bacteria</taxon>
        <taxon>Pseudomonadati</taxon>
        <taxon>Bacteroidota</taxon>
        <taxon>Cytophagia</taxon>
        <taxon>Cytophagales</taxon>
        <taxon>Hymenobacteraceae</taxon>
        <taxon>Rufibacter</taxon>
    </lineage>
</organism>
<proteinExistence type="predicted"/>
<dbReference type="Pfam" id="PF13715">
    <property type="entry name" value="CarbopepD_reg_2"/>
    <property type="match status" value="1"/>
</dbReference>
<comment type="caution">
    <text evidence="1">The sequence shown here is derived from an EMBL/GenBank/DDBJ whole genome shotgun (WGS) entry which is preliminary data.</text>
</comment>
<dbReference type="AlphaFoldDB" id="A0A839GFS7"/>
<evidence type="ECO:0000313" key="1">
    <source>
        <dbReference type="EMBL" id="MBA9078504.1"/>
    </source>
</evidence>